<dbReference type="Pfam" id="PF04738">
    <property type="entry name" value="Lant_dehydr_N"/>
    <property type="match status" value="1"/>
</dbReference>
<proteinExistence type="predicted"/>
<feature type="domain" description="Lantibiotic dehydratase N-terminal" evidence="1">
    <location>
        <begin position="77"/>
        <end position="677"/>
    </location>
</feature>
<dbReference type="EMBL" id="JABVED010000014">
    <property type="protein sequence ID" value="MBC6450155.1"/>
    <property type="molecule type" value="Genomic_DNA"/>
</dbReference>
<accession>A0ABR7LBU3</accession>
<sequence length="727" mass="80333">MVRLGDRWRLWEQFALRGPGFPAAGVLRLAPAGIAEAADKFAHGDLAGAEWTAFEDLFGEAAVATARALQDIARASDFRAAVAWQNRPVLRSGIEPFLAWTPTAAGRTSMPRQREELVAHYWQRFCVKNDTIGFFGPVGWGRWDATARGIEVDPGEGLVARTNVYFASWAIDTLAKTIGADPDLSGWIAPRRVPFVRITDEGVVVPGRPPQPVSAELLAVLAACDGITPARDLDADEELAELVRRRWVVWRLEVPADARPERHLRGWLDRVGDASARDRGLAMLDVLERGRDAVAAAGPDGLVEALSAVEADFSTLTEAAAVREKGSGTAPCRAIVYSDCTRSATARLGVDMVERLAPLDLLLTAAAWLTSTVAERIMGRVRELFDELGPVDLATFWFACMPVLHGSTDAADVQHEFWKRWADILPLAGRRVQVSSVDITDRVREAFGGTEARWAAARYFSPDVMVTDDGDLVLGELHVASNTLGSSLFVNQHPAPEELLAATSVDHPGPRLLPVLPKEHRSRLSARIRHSLVRDEDYYVSLVDHTVDPARPRTVLSADVQVAERSRGLVAVLPDETEFDLADVFSHVLTTMVMDLFRLLPESDHSPRVTIDRMVVARETWRFTAADLAFAGDKSEARRFVSTRRWRGDLPRFVFVVSPAEPRPFFVDFDSPVYVAIFLKAVRRLARTDPLGKFTVTEMLPTPDQTWLVDDQGRGYTSELRFVAVDD</sequence>
<dbReference type="RefSeq" id="WP_187223243.1">
    <property type="nucleotide sequence ID" value="NZ_JABVED010000014.1"/>
</dbReference>
<gene>
    <name evidence="2" type="ORF">GPZ80_23625</name>
</gene>
<dbReference type="Proteomes" id="UP000734823">
    <property type="component" value="Unassembled WGS sequence"/>
</dbReference>
<protein>
    <submittedName>
        <fullName evidence="2">Lantibiotic dehydratase</fullName>
    </submittedName>
</protein>
<evidence type="ECO:0000313" key="3">
    <source>
        <dbReference type="Proteomes" id="UP000734823"/>
    </source>
</evidence>
<keyword evidence="3" id="KW-1185">Reference proteome</keyword>
<reference evidence="2 3" key="1">
    <citation type="submission" date="2020-06" db="EMBL/GenBank/DDBJ databases">
        <title>Actinokineospora xiongansis sp. nov., isolated from soil of Baiyangdian.</title>
        <authorList>
            <person name="Zhang X."/>
        </authorList>
    </citation>
    <scope>NUCLEOTIDE SEQUENCE [LARGE SCALE GENOMIC DNA]</scope>
    <source>
        <strain evidence="2 3">HBU206404</strain>
    </source>
</reference>
<dbReference type="InterPro" id="IPR006827">
    <property type="entry name" value="Lant_deHydtase_N"/>
</dbReference>
<evidence type="ECO:0000313" key="2">
    <source>
        <dbReference type="EMBL" id="MBC6450155.1"/>
    </source>
</evidence>
<evidence type="ECO:0000259" key="1">
    <source>
        <dbReference type="Pfam" id="PF04738"/>
    </source>
</evidence>
<organism evidence="2 3">
    <name type="scientific">Actinokineospora xionganensis</name>
    <dbReference type="NCBI Taxonomy" id="2684470"/>
    <lineage>
        <taxon>Bacteria</taxon>
        <taxon>Bacillati</taxon>
        <taxon>Actinomycetota</taxon>
        <taxon>Actinomycetes</taxon>
        <taxon>Pseudonocardiales</taxon>
        <taxon>Pseudonocardiaceae</taxon>
        <taxon>Actinokineospora</taxon>
    </lineage>
</organism>
<comment type="caution">
    <text evidence="2">The sequence shown here is derived from an EMBL/GenBank/DDBJ whole genome shotgun (WGS) entry which is preliminary data.</text>
</comment>
<name>A0ABR7LBU3_9PSEU</name>